<dbReference type="GO" id="GO:0005886">
    <property type="term" value="C:plasma membrane"/>
    <property type="evidence" value="ECO:0007669"/>
    <property type="project" value="UniProtKB-SubCell"/>
</dbReference>
<dbReference type="FunFam" id="1.20.81.30:FF:000001">
    <property type="entry name" value="Type II secretion system protein F"/>
    <property type="match status" value="2"/>
</dbReference>
<dbReference type="InterPro" id="IPR018076">
    <property type="entry name" value="T2SS_GspF_dom"/>
</dbReference>
<sequence>MAQNYSYKVRDKQGKIISGKLEADSEAIVSQRLREMGYFIVGIEEQKVSLSKKEIRLFKPKIKSKDINIFTRQFATMINAGLPLVKCLSILTEQTESPVFTAIIADVQHEVEMGRSLSEALAKHPEAFKDLYTSMVKAGEIGGVLDDVLLRVATTLESEAEIRQRIKSAMTYPAAMFCISILLLIVMIVFVVPTFENMFKNLGASLPFLTKIIMTISHFVASIKGVFILIILIVGFVLLKRWIKTPKGRRKLDALKLKIPVFGILFHKMSLSRFSRTLGTLVASGVPILQALEITSKTVGNMLVAEAVDSVRAGVKEGDSIARPLGQSPLFPPMVTQMLAIGEETGALDTMLNKVSEFYDSEVSSTVESLTSLLEPLLIVSLGLVVGIIVLALYMPIFSLISQFQKK</sequence>
<evidence type="ECO:0000256" key="2">
    <source>
        <dbReference type="ARBA" id="ARBA00005745"/>
    </source>
</evidence>
<evidence type="ECO:0000256" key="9">
    <source>
        <dbReference type="RuleBase" id="RU003923"/>
    </source>
</evidence>
<comment type="subcellular location">
    <subcellularLocation>
        <location evidence="1">Cell inner membrane</location>
        <topology evidence="1">Multi-pass membrane protein</topology>
    </subcellularLocation>
    <subcellularLocation>
        <location evidence="9">Cell membrane</location>
        <topology evidence="9">Multi-pass membrane protein</topology>
    </subcellularLocation>
</comment>
<evidence type="ECO:0000256" key="7">
    <source>
        <dbReference type="ARBA" id="ARBA00022989"/>
    </source>
</evidence>
<dbReference type="InterPro" id="IPR042094">
    <property type="entry name" value="T2SS_GspF_sf"/>
</dbReference>
<evidence type="ECO:0000256" key="1">
    <source>
        <dbReference type="ARBA" id="ARBA00004429"/>
    </source>
</evidence>
<evidence type="ECO:0000256" key="3">
    <source>
        <dbReference type="ARBA" id="ARBA00022448"/>
    </source>
</evidence>
<accession>A0A1F2WFL7</accession>
<protein>
    <submittedName>
        <fullName evidence="12">Pilus assembly protein PilC</fullName>
    </submittedName>
</protein>
<dbReference type="Proteomes" id="UP000177876">
    <property type="component" value="Unassembled WGS sequence"/>
</dbReference>
<keyword evidence="8 10" id="KW-0472">Membrane</keyword>
<proteinExistence type="inferred from homology"/>
<evidence type="ECO:0000313" key="13">
    <source>
        <dbReference type="Proteomes" id="UP000177876"/>
    </source>
</evidence>
<gene>
    <name evidence="12" type="ORF">A2Y75_05540</name>
</gene>
<dbReference type="InterPro" id="IPR003004">
    <property type="entry name" value="GspF/PilC"/>
</dbReference>
<dbReference type="PRINTS" id="PR00812">
    <property type="entry name" value="BCTERIALGSPF"/>
</dbReference>
<comment type="similarity">
    <text evidence="2 9">Belongs to the GSP F family.</text>
</comment>
<evidence type="ECO:0000256" key="6">
    <source>
        <dbReference type="ARBA" id="ARBA00022692"/>
    </source>
</evidence>
<dbReference type="InterPro" id="IPR001992">
    <property type="entry name" value="T2SS_GspF/T4SS_PilC_CS"/>
</dbReference>
<feature type="domain" description="Type II secretion system protein GspF" evidence="11">
    <location>
        <begin position="274"/>
        <end position="396"/>
    </location>
</feature>
<dbReference type="Pfam" id="PF00482">
    <property type="entry name" value="T2SSF"/>
    <property type="match status" value="2"/>
</dbReference>
<name>A0A1F2WFL7_9ACTN</name>
<dbReference type="GO" id="GO:0009306">
    <property type="term" value="P:protein secretion"/>
    <property type="evidence" value="ECO:0007669"/>
    <property type="project" value="InterPro"/>
</dbReference>
<evidence type="ECO:0000256" key="4">
    <source>
        <dbReference type="ARBA" id="ARBA00022475"/>
    </source>
</evidence>
<feature type="transmembrane region" description="Helical" evidence="10">
    <location>
        <begin position="377"/>
        <end position="401"/>
    </location>
</feature>
<keyword evidence="5" id="KW-0997">Cell inner membrane</keyword>
<keyword evidence="4" id="KW-1003">Cell membrane</keyword>
<evidence type="ECO:0000313" key="12">
    <source>
        <dbReference type="EMBL" id="OFW55648.1"/>
    </source>
</evidence>
<dbReference type="EMBL" id="MELK01000052">
    <property type="protein sequence ID" value="OFW55648.1"/>
    <property type="molecule type" value="Genomic_DNA"/>
</dbReference>
<keyword evidence="6 9" id="KW-0812">Transmembrane</keyword>
<dbReference type="PANTHER" id="PTHR30012:SF0">
    <property type="entry name" value="TYPE II SECRETION SYSTEM PROTEIN F-RELATED"/>
    <property type="match status" value="1"/>
</dbReference>
<organism evidence="12 13">
    <name type="scientific">Candidatus Solincola sediminis</name>
    <dbReference type="NCBI Taxonomy" id="1797199"/>
    <lineage>
        <taxon>Bacteria</taxon>
        <taxon>Bacillati</taxon>
        <taxon>Actinomycetota</taxon>
        <taxon>Candidatus Geothermincolia</taxon>
        <taxon>Candidatus Geothermincolales</taxon>
        <taxon>Candidatus Geothermincolaceae</taxon>
        <taxon>Candidatus Solincola</taxon>
    </lineage>
</organism>
<comment type="caution">
    <text evidence="12">The sequence shown here is derived from an EMBL/GenBank/DDBJ whole genome shotgun (WGS) entry which is preliminary data.</text>
</comment>
<evidence type="ECO:0000256" key="5">
    <source>
        <dbReference type="ARBA" id="ARBA00022519"/>
    </source>
</evidence>
<feature type="domain" description="Type II secretion system protein GspF" evidence="11">
    <location>
        <begin position="70"/>
        <end position="193"/>
    </location>
</feature>
<dbReference type="PANTHER" id="PTHR30012">
    <property type="entry name" value="GENERAL SECRETION PATHWAY PROTEIN"/>
    <property type="match status" value="1"/>
</dbReference>
<keyword evidence="3 9" id="KW-0813">Transport</keyword>
<dbReference type="AlphaFoldDB" id="A0A1F2WFL7"/>
<evidence type="ECO:0000256" key="8">
    <source>
        <dbReference type="ARBA" id="ARBA00023136"/>
    </source>
</evidence>
<evidence type="ECO:0000259" key="11">
    <source>
        <dbReference type="Pfam" id="PF00482"/>
    </source>
</evidence>
<reference evidence="12 13" key="1">
    <citation type="journal article" date="2016" name="Nat. Commun.">
        <title>Thousands of microbial genomes shed light on interconnected biogeochemical processes in an aquifer system.</title>
        <authorList>
            <person name="Anantharaman K."/>
            <person name="Brown C.T."/>
            <person name="Hug L.A."/>
            <person name="Sharon I."/>
            <person name="Castelle C.J."/>
            <person name="Probst A.J."/>
            <person name="Thomas B.C."/>
            <person name="Singh A."/>
            <person name="Wilkins M.J."/>
            <person name="Karaoz U."/>
            <person name="Brodie E.L."/>
            <person name="Williams K.H."/>
            <person name="Hubbard S.S."/>
            <person name="Banfield J.F."/>
        </authorList>
    </citation>
    <scope>NUCLEOTIDE SEQUENCE [LARGE SCALE GENOMIC DNA]</scope>
</reference>
<dbReference type="PROSITE" id="PS00874">
    <property type="entry name" value="T2SP_F"/>
    <property type="match status" value="1"/>
</dbReference>
<evidence type="ECO:0000256" key="10">
    <source>
        <dbReference type="SAM" id="Phobius"/>
    </source>
</evidence>
<feature type="transmembrane region" description="Helical" evidence="10">
    <location>
        <begin position="172"/>
        <end position="192"/>
    </location>
</feature>
<dbReference type="STRING" id="1797197.A2Y75_05540"/>
<dbReference type="Gene3D" id="1.20.81.30">
    <property type="entry name" value="Type II secretion system (T2SS), domain F"/>
    <property type="match status" value="2"/>
</dbReference>
<keyword evidence="7 10" id="KW-1133">Transmembrane helix</keyword>
<feature type="transmembrane region" description="Helical" evidence="10">
    <location>
        <begin position="212"/>
        <end position="239"/>
    </location>
</feature>